<dbReference type="EMBL" id="CP020570">
    <property type="protein sequence ID" value="ARF63326.1"/>
    <property type="molecule type" value="Genomic_DNA"/>
</dbReference>
<proteinExistence type="predicted"/>
<dbReference type="InterPro" id="IPR002575">
    <property type="entry name" value="Aminoglycoside_PTrfase"/>
</dbReference>
<dbReference type="Proteomes" id="UP000192445">
    <property type="component" value="Chromosome"/>
</dbReference>
<sequence length="226" mass="23558">MHTGRLLGSGRTADVYALDGSWVLRRYRDRADTTEELAVMAYVGAFGFPVPRIGPPAEGARPTDLVLQRLTGPTLADSLLAGRLGAAEGAALLARLLRELHAIPPRVSADPEDCVLHLDLHPENVVLTEAGAVVVDWSTAAEGRPGLDRAMSALTLARIALAPGPPAGADVRPLLKALLAALADDGGATPADLALARARQEANPHLTEEERSSLGRAVALVNGCTP</sequence>
<gene>
    <name evidence="2" type="ORF">B1H20_19570</name>
</gene>
<dbReference type="SUPFAM" id="SSF56112">
    <property type="entry name" value="Protein kinase-like (PK-like)"/>
    <property type="match status" value="1"/>
</dbReference>
<organism evidence="2 3">
    <name type="scientific">Streptomyces violaceoruber</name>
    <dbReference type="NCBI Taxonomy" id="1935"/>
    <lineage>
        <taxon>Bacteria</taxon>
        <taxon>Bacillati</taxon>
        <taxon>Actinomycetota</taxon>
        <taxon>Actinomycetes</taxon>
        <taxon>Kitasatosporales</taxon>
        <taxon>Streptomycetaceae</taxon>
        <taxon>Streptomyces</taxon>
        <taxon>Streptomyces violaceoruber group</taxon>
    </lineage>
</organism>
<dbReference type="Gene3D" id="3.90.1200.10">
    <property type="match status" value="1"/>
</dbReference>
<name>A0A1V0UDY5_STRVN</name>
<dbReference type="InterPro" id="IPR011009">
    <property type="entry name" value="Kinase-like_dom_sf"/>
</dbReference>
<accession>A0A1V0UDY5</accession>
<protein>
    <submittedName>
        <fullName evidence="2">Aminoglycoside phosphotransferase</fullName>
    </submittedName>
</protein>
<evidence type="ECO:0000259" key="1">
    <source>
        <dbReference type="Pfam" id="PF01636"/>
    </source>
</evidence>
<dbReference type="KEGG" id="svu:B1H20_19570"/>
<evidence type="ECO:0000313" key="3">
    <source>
        <dbReference type="Proteomes" id="UP000192445"/>
    </source>
</evidence>
<dbReference type="Pfam" id="PF01636">
    <property type="entry name" value="APH"/>
    <property type="match status" value="1"/>
</dbReference>
<keyword evidence="2" id="KW-0808">Transferase</keyword>
<dbReference type="AlphaFoldDB" id="A0A1V0UDY5"/>
<dbReference type="GO" id="GO:0016740">
    <property type="term" value="F:transferase activity"/>
    <property type="evidence" value="ECO:0007669"/>
    <property type="project" value="UniProtKB-KW"/>
</dbReference>
<dbReference type="OrthoDB" id="9797603at2"/>
<feature type="domain" description="Aminoglycoside phosphotransferase" evidence="1">
    <location>
        <begin position="4"/>
        <end position="108"/>
    </location>
</feature>
<reference evidence="2 3" key="1">
    <citation type="submission" date="2017-03" db="EMBL/GenBank/DDBJ databases">
        <title>Complete Genome Sequence of a natural compounds producer, Streptomyces violaceus S21.</title>
        <authorList>
            <person name="Zhong C."/>
            <person name="Zhao Z."/>
            <person name="Fu J."/>
            <person name="Zong G."/>
            <person name="Qin R."/>
            <person name="Cao G."/>
        </authorList>
    </citation>
    <scope>NUCLEOTIDE SEQUENCE [LARGE SCALE GENOMIC DNA]</scope>
    <source>
        <strain evidence="2 3">S21</strain>
    </source>
</reference>
<evidence type="ECO:0000313" key="2">
    <source>
        <dbReference type="EMBL" id="ARF63326.1"/>
    </source>
</evidence>
<dbReference type="RefSeq" id="WP_030297315.1">
    <property type="nucleotide sequence ID" value="NZ_CP020570.1"/>
</dbReference>
<dbReference type="STRING" id="1935.B1H20_19570"/>